<evidence type="ECO:0000256" key="12">
    <source>
        <dbReference type="ARBA" id="ARBA00023012"/>
    </source>
</evidence>
<keyword evidence="13 14" id="KW-0472">Membrane</keyword>
<dbReference type="PANTHER" id="PTHR45528">
    <property type="entry name" value="SENSOR HISTIDINE KINASE CPXA"/>
    <property type="match status" value="1"/>
</dbReference>
<dbReference type="CDD" id="cd00082">
    <property type="entry name" value="HisKA"/>
    <property type="match status" value="1"/>
</dbReference>
<organism evidence="16 17">
    <name type="scientific">Streptococcus equinus</name>
    <name type="common">Streptococcus bovis</name>
    <dbReference type="NCBI Taxonomy" id="1335"/>
    <lineage>
        <taxon>Bacteria</taxon>
        <taxon>Bacillati</taxon>
        <taxon>Bacillota</taxon>
        <taxon>Bacilli</taxon>
        <taxon>Lactobacillales</taxon>
        <taxon>Streptococcaceae</taxon>
        <taxon>Streptococcus</taxon>
    </lineage>
</organism>
<proteinExistence type="predicted"/>
<dbReference type="GO" id="GO:0000155">
    <property type="term" value="F:phosphorelay sensor kinase activity"/>
    <property type="evidence" value="ECO:0007669"/>
    <property type="project" value="InterPro"/>
</dbReference>
<dbReference type="InterPro" id="IPR036097">
    <property type="entry name" value="HisK_dim/P_sf"/>
</dbReference>
<dbReference type="EMBL" id="FNGX01000002">
    <property type="protein sequence ID" value="SDL50750.1"/>
    <property type="molecule type" value="Genomic_DNA"/>
</dbReference>
<dbReference type="Gene3D" id="1.10.287.130">
    <property type="match status" value="1"/>
</dbReference>
<dbReference type="Proteomes" id="UP000183162">
    <property type="component" value="Unassembled WGS sequence"/>
</dbReference>
<keyword evidence="12" id="KW-0902">Two-component regulatory system</keyword>
<evidence type="ECO:0000256" key="9">
    <source>
        <dbReference type="ARBA" id="ARBA00022777"/>
    </source>
</evidence>
<name>A0A1G9KLS6_STREI</name>
<accession>A0A1G9KLS6</accession>
<reference evidence="16 17" key="1">
    <citation type="submission" date="2016-10" db="EMBL/GenBank/DDBJ databases">
        <authorList>
            <person name="de Groot N.N."/>
        </authorList>
    </citation>
    <scope>NUCLEOTIDE SEQUENCE [LARGE SCALE GENOMIC DNA]</scope>
    <source>
        <strain evidence="16 17">Sb09</strain>
    </source>
</reference>
<dbReference type="Pfam" id="PF00512">
    <property type="entry name" value="HisKA"/>
    <property type="match status" value="1"/>
</dbReference>
<evidence type="ECO:0000256" key="5">
    <source>
        <dbReference type="ARBA" id="ARBA00022553"/>
    </source>
</evidence>
<evidence type="ECO:0000256" key="6">
    <source>
        <dbReference type="ARBA" id="ARBA00022679"/>
    </source>
</evidence>
<evidence type="ECO:0000256" key="1">
    <source>
        <dbReference type="ARBA" id="ARBA00000085"/>
    </source>
</evidence>
<evidence type="ECO:0000256" key="8">
    <source>
        <dbReference type="ARBA" id="ARBA00022741"/>
    </source>
</evidence>
<keyword evidence="5" id="KW-0597">Phosphoprotein</keyword>
<evidence type="ECO:0000313" key="17">
    <source>
        <dbReference type="Proteomes" id="UP000183162"/>
    </source>
</evidence>
<evidence type="ECO:0000256" key="7">
    <source>
        <dbReference type="ARBA" id="ARBA00022692"/>
    </source>
</evidence>
<comment type="subcellular location">
    <subcellularLocation>
        <location evidence="2">Cell membrane</location>
        <topology evidence="2">Multi-pass membrane protein</topology>
    </subcellularLocation>
</comment>
<dbReference type="InterPro" id="IPR003594">
    <property type="entry name" value="HATPase_dom"/>
</dbReference>
<keyword evidence="9 16" id="KW-0418">Kinase</keyword>
<dbReference type="AlphaFoldDB" id="A0A1G9KLS6"/>
<keyword evidence="7 14" id="KW-0812">Transmembrane</keyword>
<keyword evidence="11 14" id="KW-1133">Transmembrane helix</keyword>
<dbReference type="Gene3D" id="3.30.565.10">
    <property type="entry name" value="Histidine kinase-like ATPase, C-terminal domain"/>
    <property type="match status" value="1"/>
</dbReference>
<evidence type="ECO:0000256" key="14">
    <source>
        <dbReference type="SAM" id="Phobius"/>
    </source>
</evidence>
<dbReference type="GO" id="GO:0005886">
    <property type="term" value="C:plasma membrane"/>
    <property type="evidence" value="ECO:0007669"/>
    <property type="project" value="UniProtKB-SubCell"/>
</dbReference>
<protein>
    <recommendedName>
        <fullName evidence="3">histidine kinase</fullName>
        <ecNumber evidence="3">2.7.13.3</ecNumber>
    </recommendedName>
</protein>
<dbReference type="Pfam" id="PF02518">
    <property type="entry name" value="HATPase_c"/>
    <property type="match status" value="1"/>
</dbReference>
<keyword evidence="6" id="KW-0808">Transferase</keyword>
<dbReference type="SUPFAM" id="SSF47384">
    <property type="entry name" value="Homodimeric domain of signal transducing histidine kinase"/>
    <property type="match status" value="1"/>
</dbReference>
<evidence type="ECO:0000256" key="4">
    <source>
        <dbReference type="ARBA" id="ARBA00022475"/>
    </source>
</evidence>
<evidence type="ECO:0000256" key="10">
    <source>
        <dbReference type="ARBA" id="ARBA00022840"/>
    </source>
</evidence>
<keyword evidence="4" id="KW-1003">Cell membrane</keyword>
<evidence type="ECO:0000256" key="3">
    <source>
        <dbReference type="ARBA" id="ARBA00012438"/>
    </source>
</evidence>
<dbReference type="PRINTS" id="PR00344">
    <property type="entry name" value="BCTRLSENSOR"/>
</dbReference>
<keyword evidence="8" id="KW-0547">Nucleotide-binding</keyword>
<dbReference type="SMART" id="SM00387">
    <property type="entry name" value="HATPase_c"/>
    <property type="match status" value="1"/>
</dbReference>
<dbReference type="PROSITE" id="PS50109">
    <property type="entry name" value="HIS_KIN"/>
    <property type="match status" value="1"/>
</dbReference>
<evidence type="ECO:0000256" key="2">
    <source>
        <dbReference type="ARBA" id="ARBA00004651"/>
    </source>
</evidence>
<dbReference type="EC" id="2.7.13.3" evidence="3"/>
<evidence type="ECO:0000256" key="13">
    <source>
        <dbReference type="ARBA" id="ARBA00023136"/>
    </source>
</evidence>
<dbReference type="GO" id="GO:0005524">
    <property type="term" value="F:ATP binding"/>
    <property type="evidence" value="ECO:0007669"/>
    <property type="project" value="UniProtKB-KW"/>
</dbReference>
<dbReference type="InterPro" id="IPR004358">
    <property type="entry name" value="Sig_transdc_His_kin-like_C"/>
</dbReference>
<feature type="transmembrane region" description="Helical" evidence="14">
    <location>
        <begin position="36"/>
        <end position="57"/>
    </location>
</feature>
<evidence type="ECO:0000256" key="11">
    <source>
        <dbReference type="ARBA" id="ARBA00022989"/>
    </source>
</evidence>
<dbReference type="SMART" id="SM00388">
    <property type="entry name" value="HisKA"/>
    <property type="match status" value="1"/>
</dbReference>
<dbReference type="SUPFAM" id="SSF55874">
    <property type="entry name" value="ATPase domain of HSP90 chaperone/DNA topoisomerase II/histidine kinase"/>
    <property type="match status" value="1"/>
</dbReference>
<dbReference type="InterPro" id="IPR005467">
    <property type="entry name" value="His_kinase_dom"/>
</dbReference>
<evidence type="ECO:0000313" key="16">
    <source>
        <dbReference type="EMBL" id="SDL50750.1"/>
    </source>
</evidence>
<keyword evidence="10" id="KW-0067">ATP-binding</keyword>
<feature type="transmembrane region" description="Helical" evidence="14">
    <location>
        <begin position="209"/>
        <end position="231"/>
    </location>
</feature>
<feature type="domain" description="Histidine kinase" evidence="15">
    <location>
        <begin position="294"/>
        <end position="500"/>
    </location>
</feature>
<evidence type="ECO:0000259" key="15">
    <source>
        <dbReference type="PROSITE" id="PS50109"/>
    </source>
</evidence>
<dbReference type="PANTHER" id="PTHR45528:SF1">
    <property type="entry name" value="SENSOR HISTIDINE KINASE CPXA"/>
    <property type="match status" value="1"/>
</dbReference>
<dbReference type="FunFam" id="1.10.287.130:FF:000001">
    <property type="entry name" value="Two-component sensor histidine kinase"/>
    <property type="match status" value="1"/>
</dbReference>
<comment type="catalytic activity">
    <reaction evidence="1">
        <text>ATP + protein L-histidine = ADP + protein N-phospho-L-histidine.</text>
        <dbReference type="EC" id="2.7.13.3"/>
    </reaction>
</comment>
<gene>
    <name evidence="16" type="ORF">SAMN05216400_0894</name>
</gene>
<dbReference type="InterPro" id="IPR036890">
    <property type="entry name" value="HATPase_C_sf"/>
</dbReference>
<dbReference type="InterPro" id="IPR003661">
    <property type="entry name" value="HisK_dim/P_dom"/>
</dbReference>
<sequence>MSLLKRFGAMGSNSRKKTDKTGHFFKKRRRQSRFRTTLFLQPLTILVAAFAIIMLTFNGLLKLFLAEEAFRAVQSQYDILDARYVGNDSSKILDGNIFETTYAIVDEDFSIKYISASTYDLSEKQISEKVVDYFSDKTETDWFDEELDTDSQQFKKLKVYDSTYMVKMQEYSGTLGEGYVKQTNDDEKSQNYYVFVFANVTPIADFERYINYLLLSLMVIVGLVAIITIFLTSRKLDKHFGALKSYILRVGNRERDLQPENFAYREFNEVGQTVDRMNDMIDANQRSQQLFFQNSSHELRTPLMSIQGYAEAIQEGVAADDKEAAAVILDESRKMAELVDDILTLSKMESTQQTLKLESFNLIDLLYDVSWHLKAKADARGISFKHDFEEDYLDIEADEKLIERAITNILSNAVRYAKKEITISSRRLTNQVEIRLSNDGNPISAKDQAHLFERFYKGEGGHFGIGLAITKEIIDRHHGKVQVDSTKDRTTFVIMLPVQQNKNNL</sequence>
<dbReference type="InterPro" id="IPR050398">
    <property type="entry name" value="HssS/ArlS-like"/>
</dbReference>